<dbReference type="KEGG" id="dvu:DVU_0427"/>
<reference evidence="1 2" key="1">
    <citation type="journal article" date="2004" name="Nat. Biotechnol.">
        <title>The genome sequence of the anaerobic, sulfate-reducing bacterium Desulfovibrio vulgaris Hildenborough.</title>
        <authorList>
            <person name="Heidelberg J.F."/>
            <person name="Seshadri R."/>
            <person name="Haveman S.A."/>
            <person name="Hemme C.L."/>
            <person name="Paulsen I.T."/>
            <person name="Kolonay J.F."/>
            <person name="Eisen J.A."/>
            <person name="Ward N."/>
            <person name="Methe B."/>
            <person name="Brinkac L.M."/>
            <person name="Daugherty S.C."/>
            <person name="Deboy R.T."/>
            <person name="Dodson R.J."/>
            <person name="Durkin A.S."/>
            <person name="Madupu R."/>
            <person name="Nelson W.C."/>
            <person name="Sullivan S.A."/>
            <person name="Fouts D."/>
            <person name="Haft D.H."/>
            <person name="Selengut J."/>
            <person name="Peterson J.D."/>
            <person name="Davidsen T.M."/>
            <person name="Zafar N."/>
            <person name="Zhou L."/>
            <person name="Radune D."/>
            <person name="Dimitrov G."/>
            <person name="Hance M."/>
            <person name="Tran K."/>
            <person name="Khouri H."/>
            <person name="Gill J."/>
            <person name="Utterback T.R."/>
            <person name="Feldblyum T.V."/>
            <person name="Wall J.D."/>
            <person name="Voordouw G."/>
            <person name="Fraser C.M."/>
        </authorList>
    </citation>
    <scope>NUCLEOTIDE SEQUENCE [LARGE SCALE GENOMIC DNA]</scope>
    <source>
        <strain evidence="2">ATCC 29579 / DSM 644 / NCIMB 8303 / VKM B-1760 / Hildenborough</strain>
    </source>
</reference>
<evidence type="ECO:0000313" key="2">
    <source>
        <dbReference type="Proteomes" id="UP000002194"/>
    </source>
</evidence>
<dbReference type="Proteomes" id="UP000002194">
    <property type="component" value="Chromosome"/>
</dbReference>
<dbReference type="STRING" id="882.DVU_0427"/>
<dbReference type="AlphaFoldDB" id="Q72EZ1"/>
<keyword evidence="2" id="KW-1185">Reference proteome</keyword>
<organism evidence="1 2">
    <name type="scientific">Nitratidesulfovibrio vulgaris (strain ATCC 29579 / DSM 644 / CCUG 34227 / NCIMB 8303 / VKM B-1760 / Hildenborough)</name>
    <name type="common">Desulfovibrio vulgaris</name>
    <dbReference type="NCBI Taxonomy" id="882"/>
    <lineage>
        <taxon>Bacteria</taxon>
        <taxon>Pseudomonadati</taxon>
        <taxon>Thermodesulfobacteriota</taxon>
        <taxon>Desulfovibrionia</taxon>
        <taxon>Desulfovibrionales</taxon>
        <taxon>Desulfovibrionaceae</taxon>
        <taxon>Nitratidesulfovibrio</taxon>
    </lineage>
</organism>
<dbReference type="HOGENOM" id="CLU_2842701_0_0_7"/>
<sequence>MPWACRRRVQARAREKHEPTKMIQFAFLSGTLSWALPDAMGYQGTPSMLKARKGYPAYGARGGLL</sequence>
<gene>
    <name evidence="1" type="ordered locus">DVU_0427</name>
</gene>
<dbReference type="PaxDb" id="882-DVU_0427"/>
<dbReference type="EnsemblBacteria" id="AAS94910">
    <property type="protein sequence ID" value="AAS94910"/>
    <property type="gene ID" value="DVU_0427"/>
</dbReference>
<evidence type="ECO:0000313" key="1">
    <source>
        <dbReference type="EMBL" id="AAS94910.1"/>
    </source>
</evidence>
<dbReference type="EMBL" id="AE017285">
    <property type="protein sequence ID" value="AAS94910.1"/>
    <property type="molecule type" value="Genomic_DNA"/>
</dbReference>
<protein>
    <submittedName>
        <fullName evidence="1">Uncharacterized protein</fullName>
    </submittedName>
</protein>
<proteinExistence type="predicted"/>
<accession>Q72EZ1</accession>
<name>Q72EZ1_NITV2</name>